<dbReference type="SUPFAM" id="SSF53067">
    <property type="entry name" value="Actin-like ATPase domain"/>
    <property type="match status" value="1"/>
</dbReference>
<evidence type="ECO:0000313" key="7">
    <source>
        <dbReference type="Proteomes" id="UP000289200"/>
    </source>
</evidence>
<dbReference type="InterPro" id="IPR043129">
    <property type="entry name" value="ATPase_NBD"/>
</dbReference>
<reference evidence="7" key="1">
    <citation type="submission" date="2018-10" db="EMBL/GenBank/DDBJ databases">
        <authorList>
            <person name="Peiro R."/>
            <person name="Begona"/>
            <person name="Cbmso G."/>
            <person name="Lopez M."/>
            <person name="Gonzalez S."/>
            <person name="Sacristan E."/>
            <person name="Castillo E."/>
        </authorList>
    </citation>
    <scope>NUCLEOTIDE SEQUENCE [LARGE SCALE GENOMIC DNA]</scope>
</reference>
<dbReference type="EMBL" id="UWOC01000170">
    <property type="protein sequence ID" value="VCU09990.1"/>
    <property type="molecule type" value="Genomic_DNA"/>
</dbReference>
<keyword evidence="2" id="KW-0479">Metal-binding</keyword>
<sequence>MSEIVTAGIDIGSGCVKAVLFKVDGERIEWLDKETARIRNRDPFQLAAEAHDGMLARVGLARRDVAYTASTGDAENLGFATGHFYSMTTHGRGAVYLNPEARAVLDIGALNGRAIKVDAGGRVLTYKMTSQCASGSGQFLENIARYLGIAQDEIGTLSQKADNPEKVSSICAVLAETDVINMVSRGITASNILKGIHVSMAVRLAKLLKSIGANEGVVQMTGGLALDVGLVSALNEALVQEKVSLVATSHPDSIYAGAIGAALWGAFRHQKLAHLEELAA</sequence>
<comment type="cofactor">
    <cofactor evidence="1">
        <name>[4Fe-4S] cluster</name>
        <dbReference type="ChEBI" id="CHEBI:49883"/>
    </cofactor>
</comment>
<dbReference type="AlphaFoldDB" id="A0A447CXG8"/>
<organism evidence="6 7">
    <name type="scientific">Rhodoplanes serenus</name>
    <dbReference type="NCBI Taxonomy" id="200615"/>
    <lineage>
        <taxon>Bacteria</taxon>
        <taxon>Pseudomonadati</taxon>
        <taxon>Pseudomonadota</taxon>
        <taxon>Alphaproteobacteria</taxon>
        <taxon>Hyphomicrobiales</taxon>
        <taxon>Nitrobacteraceae</taxon>
        <taxon>Rhodoplanes</taxon>
    </lineage>
</organism>
<dbReference type="RefSeq" id="WP_129610554.1">
    <property type="nucleotide sequence ID" value="NZ_UWOC01000170.1"/>
</dbReference>
<dbReference type="Proteomes" id="UP000289200">
    <property type="component" value="Unassembled WGS sequence"/>
</dbReference>
<dbReference type="InterPro" id="IPR051805">
    <property type="entry name" value="Dehydratase_Activator_Redct"/>
</dbReference>
<dbReference type="Pfam" id="PF01869">
    <property type="entry name" value="BcrAD_BadFG"/>
    <property type="match status" value="1"/>
</dbReference>
<feature type="domain" description="ATPase BadF/BadG/BcrA/BcrD type" evidence="5">
    <location>
        <begin position="8"/>
        <end position="265"/>
    </location>
</feature>
<protein>
    <submittedName>
        <fullName evidence="6">Benzoyl-CoA reductase subunit D</fullName>
    </submittedName>
</protein>
<proteinExistence type="predicted"/>
<evidence type="ECO:0000256" key="1">
    <source>
        <dbReference type="ARBA" id="ARBA00001966"/>
    </source>
</evidence>
<name>A0A447CXG8_9BRAD</name>
<dbReference type="InterPro" id="IPR008275">
    <property type="entry name" value="CoA_E_activase_dom"/>
</dbReference>
<evidence type="ECO:0000313" key="6">
    <source>
        <dbReference type="EMBL" id="VCU09990.1"/>
    </source>
</evidence>
<dbReference type="InterPro" id="IPR002731">
    <property type="entry name" value="ATPase_BadF"/>
</dbReference>
<dbReference type="PANTHER" id="PTHR32329:SF2">
    <property type="entry name" value="BIFUNCTIONAL PROTEIN [INCLUDES 2-HYDROXYACYL-COA DEHYDRATASE (N-TER) AND ITS ACTIVATOR DOMAIN (C_TERM)"/>
    <property type="match status" value="1"/>
</dbReference>
<evidence type="ECO:0000259" key="5">
    <source>
        <dbReference type="Pfam" id="PF01869"/>
    </source>
</evidence>
<keyword evidence="3" id="KW-0408">Iron</keyword>
<dbReference type="Gene3D" id="3.30.420.40">
    <property type="match status" value="2"/>
</dbReference>
<dbReference type="InterPro" id="IPR011956">
    <property type="entry name" value="Benzoyl_CoA_Rdtase_D"/>
</dbReference>
<accession>A0A447CXG8</accession>
<evidence type="ECO:0000256" key="3">
    <source>
        <dbReference type="ARBA" id="ARBA00023004"/>
    </source>
</evidence>
<dbReference type="CDD" id="cd24105">
    <property type="entry name" value="ASKHA_NBD_benz_CoA_BcrD_BadG"/>
    <property type="match status" value="1"/>
</dbReference>
<evidence type="ECO:0000256" key="2">
    <source>
        <dbReference type="ARBA" id="ARBA00022723"/>
    </source>
</evidence>
<keyword evidence="4" id="KW-0411">Iron-sulfur</keyword>
<dbReference type="PANTHER" id="PTHR32329">
    <property type="entry name" value="BIFUNCTIONAL PROTEIN [INCLUDES 2-HYDROXYACYL-COA DEHYDRATASE (N-TER) AND ITS ACTIVATOR DOMAIN (C_TERM)-RELATED"/>
    <property type="match status" value="1"/>
</dbReference>
<keyword evidence="7" id="KW-1185">Reference proteome</keyword>
<gene>
    <name evidence="6" type="primary">bcrD</name>
    <name evidence="6" type="ORF">RHODGE_RHODGE_03647</name>
</gene>
<dbReference type="NCBIfam" id="TIGR00241">
    <property type="entry name" value="CoA_E_activ"/>
    <property type="match status" value="1"/>
</dbReference>
<dbReference type="NCBIfam" id="TIGR02261">
    <property type="entry name" value="benz_CoA_red_D"/>
    <property type="match status" value="1"/>
</dbReference>
<dbReference type="OrthoDB" id="9177882at2"/>
<comment type="caution">
    <text evidence="6">The sequence shown here is derived from an EMBL/GenBank/DDBJ whole genome shotgun (WGS) entry which is preliminary data.</text>
</comment>
<dbReference type="GO" id="GO:0051536">
    <property type="term" value="F:iron-sulfur cluster binding"/>
    <property type="evidence" value="ECO:0007669"/>
    <property type="project" value="UniProtKB-KW"/>
</dbReference>
<evidence type="ECO:0000256" key="4">
    <source>
        <dbReference type="ARBA" id="ARBA00023014"/>
    </source>
</evidence>
<dbReference type="GO" id="GO:0046872">
    <property type="term" value="F:metal ion binding"/>
    <property type="evidence" value="ECO:0007669"/>
    <property type="project" value="UniProtKB-KW"/>
</dbReference>